<dbReference type="SUPFAM" id="SSF54826">
    <property type="entry name" value="Enolase N-terminal domain-like"/>
    <property type="match status" value="1"/>
</dbReference>
<dbReference type="SFLD" id="SFLDS00001">
    <property type="entry name" value="Enolase"/>
    <property type="match status" value="1"/>
</dbReference>
<dbReference type="InterPro" id="IPR036849">
    <property type="entry name" value="Enolase-like_C_sf"/>
</dbReference>
<keyword evidence="3 5" id="KW-0460">Magnesium</keyword>
<keyword evidence="8" id="KW-1185">Reference proteome</keyword>
<dbReference type="InterPro" id="IPR029017">
    <property type="entry name" value="Enolase-like_N"/>
</dbReference>
<sequence>MEIEVRVERLPLRAPVRITGYTFIEVPVVVVELHDEEFVGRGEAAGIYYRSEYPERMVNQIEAIRPVLTAGADRSMLAHLLLPGGARNALDCAFWDLEAKRAGRPAWQLAGLPSPKPKITTYTLGADDPGAMAEQARAYSQARALKLKLTGEPIDAERVKAVRAARPDVWMGVDANQGYDINSLRTMMPAFIAADVGLIEQPVPPALDSGLAAVQSPIPIAGDESVLCLADLPRSVGRFDVINIKLDKCGGLTEALAMARVGRQLGFKVMVGNMGGSSLAMAPGFLLAQWCDFVDLDGPLILAQDRTPSVIYQDGQISCPQSLWGDAVASHA</sequence>
<dbReference type="InterPro" id="IPR029065">
    <property type="entry name" value="Enolase_C-like"/>
</dbReference>
<dbReference type="RefSeq" id="WP_380595121.1">
    <property type="nucleotide sequence ID" value="NZ_JBHSDU010000001.1"/>
</dbReference>
<dbReference type="SUPFAM" id="SSF51604">
    <property type="entry name" value="Enolase C-terminal domain-like"/>
    <property type="match status" value="1"/>
</dbReference>
<dbReference type="EMBL" id="JBHSDU010000001">
    <property type="protein sequence ID" value="MFC4308194.1"/>
    <property type="molecule type" value="Genomic_DNA"/>
</dbReference>
<reference evidence="8" key="1">
    <citation type="journal article" date="2019" name="Int. J. Syst. Evol. Microbiol.">
        <title>The Global Catalogue of Microorganisms (GCM) 10K type strain sequencing project: providing services to taxonomists for standard genome sequencing and annotation.</title>
        <authorList>
            <consortium name="The Broad Institute Genomics Platform"/>
            <consortium name="The Broad Institute Genome Sequencing Center for Infectious Disease"/>
            <person name="Wu L."/>
            <person name="Ma J."/>
        </authorList>
    </citation>
    <scope>NUCLEOTIDE SEQUENCE [LARGE SCALE GENOMIC DNA]</scope>
    <source>
        <strain evidence="8">CGMCC 1.10759</strain>
    </source>
</reference>
<dbReference type="InterPro" id="IPR034603">
    <property type="entry name" value="Dipeptide_epimerase"/>
</dbReference>
<protein>
    <recommendedName>
        <fullName evidence="5">Dipeptide epimerase</fullName>
        <ecNumber evidence="5">5.1.1.-</ecNumber>
    </recommendedName>
</protein>
<comment type="similarity">
    <text evidence="1 5">Belongs to the mandelate racemase/muconate lactonizing enzyme family.</text>
</comment>
<evidence type="ECO:0000256" key="5">
    <source>
        <dbReference type="RuleBase" id="RU366006"/>
    </source>
</evidence>
<evidence type="ECO:0000313" key="8">
    <source>
        <dbReference type="Proteomes" id="UP001595904"/>
    </source>
</evidence>
<evidence type="ECO:0000256" key="2">
    <source>
        <dbReference type="ARBA" id="ARBA00022723"/>
    </source>
</evidence>
<comment type="caution">
    <text evidence="7">The sequence shown here is derived from an EMBL/GenBank/DDBJ whole genome shotgun (WGS) entry which is preliminary data.</text>
</comment>
<name>A0ABV8SKR0_9GAMM</name>
<feature type="domain" description="Mandelate racemase/muconate lactonizing enzyme C-terminal" evidence="6">
    <location>
        <begin position="129"/>
        <end position="221"/>
    </location>
</feature>
<dbReference type="Gene3D" id="3.30.390.10">
    <property type="entry name" value="Enolase-like, N-terminal domain"/>
    <property type="match status" value="1"/>
</dbReference>
<dbReference type="InterPro" id="IPR034593">
    <property type="entry name" value="DgoD-like"/>
</dbReference>
<dbReference type="Pfam" id="PF13378">
    <property type="entry name" value="MR_MLE_C"/>
    <property type="match status" value="1"/>
</dbReference>
<dbReference type="Pfam" id="PF02746">
    <property type="entry name" value="MR_MLE_N"/>
    <property type="match status" value="1"/>
</dbReference>
<organism evidence="7 8">
    <name type="scientific">Steroidobacter flavus</name>
    <dbReference type="NCBI Taxonomy" id="1842136"/>
    <lineage>
        <taxon>Bacteria</taxon>
        <taxon>Pseudomonadati</taxon>
        <taxon>Pseudomonadota</taxon>
        <taxon>Gammaproteobacteria</taxon>
        <taxon>Steroidobacterales</taxon>
        <taxon>Steroidobacteraceae</taxon>
        <taxon>Steroidobacter</taxon>
    </lineage>
</organism>
<dbReference type="CDD" id="cd03319">
    <property type="entry name" value="L-Ala-DL-Glu_epimerase"/>
    <property type="match status" value="1"/>
</dbReference>
<evidence type="ECO:0000256" key="4">
    <source>
        <dbReference type="ARBA" id="ARBA00023235"/>
    </source>
</evidence>
<dbReference type="EC" id="5.1.1.-" evidence="5"/>
<accession>A0ABV8SKR0</accession>
<evidence type="ECO:0000256" key="1">
    <source>
        <dbReference type="ARBA" id="ARBA00008031"/>
    </source>
</evidence>
<keyword evidence="4 5" id="KW-0413">Isomerase</keyword>
<dbReference type="SMART" id="SM00922">
    <property type="entry name" value="MR_MLE"/>
    <property type="match status" value="1"/>
</dbReference>
<evidence type="ECO:0000313" key="7">
    <source>
        <dbReference type="EMBL" id="MFC4308194.1"/>
    </source>
</evidence>
<dbReference type="InterPro" id="IPR013341">
    <property type="entry name" value="Mandelate_racemase_N_dom"/>
</dbReference>
<dbReference type="Proteomes" id="UP001595904">
    <property type="component" value="Unassembled WGS sequence"/>
</dbReference>
<evidence type="ECO:0000256" key="3">
    <source>
        <dbReference type="ARBA" id="ARBA00022842"/>
    </source>
</evidence>
<dbReference type="SFLD" id="SFLDG00180">
    <property type="entry name" value="muconate_cycloisomerase"/>
    <property type="match status" value="1"/>
</dbReference>
<gene>
    <name evidence="7" type="ORF">ACFPN2_03780</name>
</gene>
<dbReference type="PANTHER" id="PTHR48080:SF3">
    <property type="entry name" value="ENOLASE SUPERFAMILY MEMBER DDB_G0284701"/>
    <property type="match status" value="1"/>
</dbReference>
<comment type="cofactor">
    <cofactor evidence="5">
        <name>Mg(2+)</name>
        <dbReference type="ChEBI" id="CHEBI:18420"/>
    </cofactor>
    <text evidence="5">Binds 1 Mg(2+) ion per subunit.</text>
</comment>
<proteinExistence type="inferred from homology"/>
<keyword evidence="2 5" id="KW-0479">Metal-binding</keyword>
<evidence type="ECO:0000259" key="6">
    <source>
        <dbReference type="SMART" id="SM00922"/>
    </source>
</evidence>
<dbReference type="InterPro" id="IPR013342">
    <property type="entry name" value="Mandelate_racemase_C"/>
</dbReference>
<dbReference type="Gene3D" id="3.20.20.120">
    <property type="entry name" value="Enolase-like C-terminal domain"/>
    <property type="match status" value="1"/>
</dbReference>
<dbReference type="PANTHER" id="PTHR48080">
    <property type="entry name" value="D-GALACTONATE DEHYDRATASE-RELATED"/>
    <property type="match status" value="1"/>
</dbReference>